<name>A0A7W9L7U4_9ACTN</name>
<proteinExistence type="predicted"/>
<accession>A0A7W9L7U4</accession>
<keyword evidence="2" id="KW-1185">Reference proteome</keyword>
<protein>
    <submittedName>
        <fullName evidence="1">Uncharacterized protein</fullName>
    </submittedName>
</protein>
<reference evidence="1 2" key="1">
    <citation type="submission" date="2020-08" db="EMBL/GenBank/DDBJ databases">
        <title>Sequencing the genomes of 1000 actinobacteria strains.</title>
        <authorList>
            <person name="Klenk H.-P."/>
        </authorList>
    </citation>
    <scope>NUCLEOTIDE SEQUENCE [LARGE SCALE GENOMIC DNA]</scope>
    <source>
        <strain evidence="1 2">DSM 45507</strain>
    </source>
</reference>
<organism evidence="1 2">
    <name type="scientific">Nonomuraea jabiensis</name>
    <dbReference type="NCBI Taxonomy" id="882448"/>
    <lineage>
        <taxon>Bacteria</taxon>
        <taxon>Bacillati</taxon>
        <taxon>Actinomycetota</taxon>
        <taxon>Actinomycetes</taxon>
        <taxon>Streptosporangiales</taxon>
        <taxon>Streptosporangiaceae</taxon>
        <taxon>Nonomuraea</taxon>
    </lineage>
</organism>
<evidence type="ECO:0000313" key="1">
    <source>
        <dbReference type="EMBL" id="MBB5773863.1"/>
    </source>
</evidence>
<dbReference type="EMBL" id="JACHMB010000001">
    <property type="protein sequence ID" value="MBB5773863.1"/>
    <property type="molecule type" value="Genomic_DNA"/>
</dbReference>
<sequence>MNRDVYSIVHCLPDPRTGEFVNIGPSPEMPSPAGG</sequence>
<comment type="caution">
    <text evidence="1">The sequence shown here is derived from an EMBL/GenBank/DDBJ whole genome shotgun (WGS) entry which is preliminary data.</text>
</comment>
<dbReference type="Proteomes" id="UP000579153">
    <property type="component" value="Unassembled WGS sequence"/>
</dbReference>
<gene>
    <name evidence="1" type="ORF">HD596_000619</name>
</gene>
<evidence type="ECO:0000313" key="2">
    <source>
        <dbReference type="Proteomes" id="UP000579153"/>
    </source>
</evidence>
<dbReference type="AlphaFoldDB" id="A0A7W9L7U4"/>